<proteinExistence type="predicted"/>
<sequence length="252" mass="27799">MASSNKSDRRNAVDKIRRDQKRADQRQGRIIVGVCVLVAAVIIGIAAFKPVTDWWALRSLSDKSLAQIGEGAKACQPRVIKAATGVQDHVQPGVEVKYADTPPAFGQHEVAPDSITRKLYTEKDRPRVEMLVHNLEHGYTILWYDETIADDKDQMRELRAIADKLQGEDDYRMKFKAVPWLKADGKAFPKGQHVAFSHWAKTAAEEDAKIAAAAKVTDSAGVWTYCSGVSGAALKDFMATYPYLNSPEPTAG</sequence>
<dbReference type="Proteomes" id="UP000276542">
    <property type="component" value="Unassembled WGS sequence"/>
</dbReference>
<name>A0A3A5H7I3_9ACTN</name>
<keyword evidence="2" id="KW-0812">Transmembrane</keyword>
<dbReference type="OrthoDB" id="9809840at2"/>
<dbReference type="RefSeq" id="WP_120060594.1">
    <property type="nucleotide sequence ID" value="NZ_QYRP01000002.1"/>
</dbReference>
<feature type="region of interest" description="Disordered" evidence="1">
    <location>
        <begin position="1"/>
        <end position="20"/>
    </location>
</feature>
<evidence type="ECO:0000313" key="4">
    <source>
        <dbReference type="Proteomes" id="UP000276542"/>
    </source>
</evidence>
<accession>A0A3A5H7I3</accession>
<organism evidence="3 4">
    <name type="scientific">Nocardioides cavernaquae</name>
    <dbReference type="NCBI Taxonomy" id="2321396"/>
    <lineage>
        <taxon>Bacteria</taxon>
        <taxon>Bacillati</taxon>
        <taxon>Actinomycetota</taxon>
        <taxon>Actinomycetes</taxon>
        <taxon>Propionibacteriales</taxon>
        <taxon>Nocardioidaceae</taxon>
        <taxon>Nocardioides</taxon>
    </lineage>
</organism>
<keyword evidence="2" id="KW-1133">Transmembrane helix</keyword>
<dbReference type="Pfam" id="PF11303">
    <property type="entry name" value="DUF3105"/>
    <property type="match status" value="1"/>
</dbReference>
<feature type="transmembrane region" description="Helical" evidence="2">
    <location>
        <begin position="30"/>
        <end position="48"/>
    </location>
</feature>
<evidence type="ECO:0000256" key="2">
    <source>
        <dbReference type="SAM" id="Phobius"/>
    </source>
</evidence>
<protein>
    <submittedName>
        <fullName evidence="3">DUF3105 domain-containing protein</fullName>
    </submittedName>
</protein>
<dbReference type="EMBL" id="QYRP01000002">
    <property type="protein sequence ID" value="RJS46623.1"/>
    <property type="molecule type" value="Genomic_DNA"/>
</dbReference>
<keyword evidence="2" id="KW-0472">Membrane</keyword>
<dbReference type="AlphaFoldDB" id="A0A3A5H7I3"/>
<gene>
    <name evidence="3" type="ORF">D4739_10615</name>
</gene>
<keyword evidence="4" id="KW-1185">Reference proteome</keyword>
<comment type="caution">
    <text evidence="3">The sequence shown here is derived from an EMBL/GenBank/DDBJ whole genome shotgun (WGS) entry which is preliminary data.</text>
</comment>
<evidence type="ECO:0000313" key="3">
    <source>
        <dbReference type="EMBL" id="RJS46623.1"/>
    </source>
</evidence>
<dbReference type="InterPro" id="IPR021454">
    <property type="entry name" value="DUF3105"/>
</dbReference>
<reference evidence="4" key="1">
    <citation type="submission" date="2018-09" db="EMBL/GenBank/DDBJ databases">
        <authorList>
            <person name="Zhu H."/>
        </authorList>
    </citation>
    <scope>NUCLEOTIDE SEQUENCE [LARGE SCALE GENOMIC DNA]</scope>
    <source>
        <strain evidence="4">K1W22B-1</strain>
    </source>
</reference>
<evidence type="ECO:0000256" key="1">
    <source>
        <dbReference type="SAM" id="MobiDB-lite"/>
    </source>
</evidence>